<dbReference type="AlphaFoldDB" id="A0A8X8WQG7"/>
<dbReference type="GO" id="GO:0009626">
    <property type="term" value="P:plant-type hypersensitive response"/>
    <property type="evidence" value="ECO:0007669"/>
    <property type="project" value="UniProtKB-KW"/>
</dbReference>
<evidence type="ECO:0000256" key="3">
    <source>
        <dbReference type="ARBA" id="ARBA00022723"/>
    </source>
</evidence>
<proteinExistence type="inferred from homology"/>
<gene>
    <name evidence="9" type="ORF">SASPL_140831</name>
</gene>
<keyword evidence="2" id="KW-0488">Methylation</keyword>
<dbReference type="SUPFAM" id="SSF55008">
    <property type="entry name" value="HMA, heavy metal-associated domain"/>
    <property type="match status" value="1"/>
</dbReference>
<feature type="region of interest" description="Disordered" evidence="7">
    <location>
        <begin position="67"/>
        <end position="89"/>
    </location>
</feature>
<reference evidence="9" key="1">
    <citation type="submission" date="2018-01" db="EMBL/GenBank/DDBJ databases">
        <authorList>
            <person name="Mao J.F."/>
        </authorList>
    </citation>
    <scope>NUCLEOTIDE SEQUENCE</scope>
    <source>
        <strain evidence="9">Huo1</strain>
        <tissue evidence="9">Leaf</tissue>
    </source>
</reference>
<dbReference type="PANTHER" id="PTHR45811">
    <property type="entry name" value="COPPER TRANSPORT PROTEIN FAMILY-RELATED"/>
    <property type="match status" value="1"/>
</dbReference>
<keyword evidence="10" id="KW-1185">Reference proteome</keyword>
<evidence type="ECO:0000256" key="1">
    <source>
        <dbReference type="ARBA" id="ARBA00004170"/>
    </source>
</evidence>
<keyword evidence="5" id="KW-0636">Prenylation</keyword>
<evidence type="ECO:0000256" key="5">
    <source>
        <dbReference type="ARBA" id="ARBA00023289"/>
    </source>
</evidence>
<dbReference type="GO" id="GO:0046872">
    <property type="term" value="F:metal ion binding"/>
    <property type="evidence" value="ECO:0007669"/>
    <property type="project" value="UniProtKB-KW"/>
</dbReference>
<dbReference type="InterPro" id="IPR036163">
    <property type="entry name" value="HMA_dom_sf"/>
</dbReference>
<evidence type="ECO:0000259" key="8">
    <source>
        <dbReference type="PROSITE" id="PS50846"/>
    </source>
</evidence>
<keyword evidence="3" id="KW-0479">Metal-binding</keyword>
<comment type="caution">
    <text evidence="9">The sequence shown here is derived from an EMBL/GenBank/DDBJ whole genome shotgun (WGS) entry which is preliminary data.</text>
</comment>
<evidence type="ECO:0000313" key="10">
    <source>
        <dbReference type="Proteomes" id="UP000298416"/>
    </source>
</evidence>
<comment type="similarity">
    <text evidence="6">Belongs to the HIPP family.</text>
</comment>
<sequence>MVLKLGVHDEKEKRKALKSVSSLAGIESLSMDMKEKKLTVVGAVDPIEIVGKLKKHCLAELVTVGPAKEEEKKKKDEPKKEEPKKEKTEAEKIEELLELYKKHNPYYTQTYRVYSAEENPNACVIS</sequence>
<comment type="subcellular location">
    <subcellularLocation>
        <location evidence="1">Membrane</location>
        <topology evidence="1">Peripheral membrane protein</topology>
    </subcellularLocation>
</comment>
<dbReference type="Proteomes" id="UP000298416">
    <property type="component" value="Unassembled WGS sequence"/>
</dbReference>
<evidence type="ECO:0000256" key="2">
    <source>
        <dbReference type="ARBA" id="ARBA00022481"/>
    </source>
</evidence>
<evidence type="ECO:0000256" key="4">
    <source>
        <dbReference type="ARBA" id="ARBA00023288"/>
    </source>
</evidence>
<dbReference type="InterPro" id="IPR051863">
    <property type="entry name" value="HIPP"/>
</dbReference>
<feature type="domain" description="HMA" evidence="8">
    <location>
        <begin position="1"/>
        <end position="65"/>
    </location>
</feature>
<dbReference type="PROSITE" id="PS50846">
    <property type="entry name" value="HMA_2"/>
    <property type="match status" value="1"/>
</dbReference>
<evidence type="ECO:0000313" key="9">
    <source>
        <dbReference type="EMBL" id="KAG6399353.1"/>
    </source>
</evidence>
<name>A0A8X8WQG7_SALSN</name>
<reference evidence="9" key="2">
    <citation type="submission" date="2020-08" db="EMBL/GenBank/DDBJ databases">
        <title>Plant Genome Project.</title>
        <authorList>
            <person name="Zhang R.-G."/>
        </authorList>
    </citation>
    <scope>NUCLEOTIDE SEQUENCE</scope>
    <source>
        <strain evidence="9">Huo1</strain>
        <tissue evidence="9">Leaf</tissue>
    </source>
</reference>
<dbReference type="Pfam" id="PF00403">
    <property type="entry name" value="HMA"/>
    <property type="match status" value="1"/>
</dbReference>
<dbReference type="EMBL" id="PNBA02000015">
    <property type="protein sequence ID" value="KAG6399353.1"/>
    <property type="molecule type" value="Genomic_DNA"/>
</dbReference>
<dbReference type="Gene3D" id="3.30.70.100">
    <property type="match status" value="1"/>
</dbReference>
<dbReference type="InterPro" id="IPR006121">
    <property type="entry name" value="HMA_dom"/>
</dbReference>
<keyword evidence="4" id="KW-0449">Lipoprotein</keyword>
<evidence type="ECO:0000256" key="7">
    <source>
        <dbReference type="SAM" id="MobiDB-lite"/>
    </source>
</evidence>
<dbReference type="PANTHER" id="PTHR45811:SF80">
    <property type="entry name" value="COPPER TRANSPORT PROTEIN FAMILY-RELATED"/>
    <property type="match status" value="1"/>
</dbReference>
<protein>
    <recommendedName>
        <fullName evidence="8">HMA domain-containing protein</fullName>
    </recommendedName>
</protein>
<organism evidence="9">
    <name type="scientific">Salvia splendens</name>
    <name type="common">Scarlet sage</name>
    <dbReference type="NCBI Taxonomy" id="180675"/>
    <lineage>
        <taxon>Eukaryota</taxon>
        <taxon>Viridiplantae</taxon>
        <taxon>Streptophyta</taxon>
        <taxon>Embryophyta</taxon>
        <taxon>Tracheophyta</taxon>
        <taxon>Spermatophyta</taxon>
        <taxon>Magnoliopsida</taxon>
        <taxon>eudicotyledons</taxon>
        <taxon>Gunneridae</taxon>
        <taxon>Pentapetalae</taxon>
        <taxon>asterids</taxon>
        <taxon>lamiids</taxon>
        <taxon>Lamiales</taxon>
        <taxon>Lamiaceae</taxon>
        <taxon>Nepetoideae</taxon>
        <taxon>Mentheae</taxon>
        <taxon>Salviinae</taxon>
        <taxon>Salvia</taxon>
        <taxon>Salvia subgen. Calosphace</taxon>
        <taxon>core Calosphace</taxon>
    </lineage>
</organism>
<evidence type="ECO:0000256" key="6">
    <source>
        <dbReference type="ARBA" id="ARBA00024045"/>
    </source>
</evidence>
<accession>A0A8X8WQG7</accession>
<dbReference type="GO" id="GO:0016020">
    <property type="term" value="C:membrane"/>
    <property type="evidence" value="ECO:0007669"/>
    <property type="project" value="UniProtKB-SubCell"/>
</dbReference>